<evidence type="ECO:0000256" key="2">
    <source>
        <dbReference type="SAM" id="MobiDB-lite"/>
    </source>
</evidence>
<gene>
    <name evidence="3" type="ORF">GSTUAT00002479001</name>
</gene>
<dbReference type="InterPro" id="IPR027482">
    <property type="entry name" value="Sec1-like_dom2"/>
</dbReference>
<dbReference type="GO" id="GO:0016192">
    <property type="term" value="P:vesicle-mediated transport"/>
    <property type="evidence" value="ECO:0007669"/>
    <property type="project" value="InterPro"/>
</dbReference>
<reference evidence="3" key="1">
    <citation type="submission" date="2015-10" db="EMBL/GenBank/DDBJ databases">
        <authorList>
            <person name="Regsiter A."/>
            <person name="william w."/>
        </authorList>
    </citation>
    <scope>NUCLEOTIDE SEQUENCE</scope>
    <source>
        <strain evidence="3">Montdore</strain>
    </source>
</reference>
<name>A0A292Q3B0_9PEZI</name>
<dbReference type="Pfam" id="PF00995">
    <property type="entry name" value="Sec1"/>
    <property type="match status" value="1"/>
</dbReference>
<dbReference type="InterPro" id="IPR043154">
    <property type="entry name" value="Sec-1-like_dom1"/>
</dbReference>
<dbReference type="Proteomes" id="UP001412239">
    <property type="component" value="Unassembled WGS sequence"/>
</dbReference>
<proteinExistence type="inferred from homology"/>
<evidence type="ECO:0008006" key="5">
    <source>
        <dbReference type="Google" id="ProtNLM"/>
    </source>
</evidence>
<dbReference type="InterPro" id="IPR043127">
    <property type="entry name" value="Sec-1-like_dom3a"/>
</dbReference>
<dbReference type="SUPFAM" id="SSF56815">
    <property type="entry name" value="Sec1/munc18-like (SM) proteins"/>
    <property type="match status" value="1"/>
</dbReference>
<dbReference type="Gene3D" id="3.40.50.2060">
    <property type="match status" value="1"/>
</dbReference>
<accession>A0A292Q3B0</accession>
<dbReference type="AlphaFoldDB" id="A0A292Q3B0"/>
<sequence length="683" mass="75519">MAPHSTTIDTAHIKATAQKELLDLLVAVSPASSTLAFMWNLADRLFRYVVPPPTPGAAELLIAGQDHGIDKIFWVEENVVADVTQKNVVFLVRCTVRNALAIAAIYRSSLDATTYVTGEERSTDKPTAHVKSNAKIPGQQFEYNVLFVPRRTLVCEKILEDEGVLGDLTIGEFPLHFIPLEPDLLSLELEDAFEELYLRKDHTSIFYSARALMNIQRRYGLFPRIIGKGDCARRLADALIRMRGEEDASDSSSSPFALAPSSVLGELIVVDRESDFMTPLLTQLTYEGLIDETIGIHNSKIEVDSSLVGGPQQSGVATASSSSASPAAASSQQKKRPIPLNSEDKLFENLRDTNFAIVGNLLNKVARRLNDDYEGRHQAKTVSEIREFVGKLGSLQQEHQSLRLHTGLAEEIMKHTRSDIFNRILEVQQNLAAGVDPSSQHDAIEELIARNAPLESVLRLLCIESLVGQGLKPKDLDNFKREILQGYGYQHVLTLAALEKLQLLQSRTSITSSTSTRTNYATLRKSLKLIVDEVNEQNPDDIAYVYSGYAPLSVRLVQCVIQKPLMTRGRRGEDPSTPAGAGATVNWAATGWRGFEDVLKSVKGKTFDELQRGEEKAVRARNLLNGANEKRVTVVFFVGGCTFTEIAALRFVGRREEGKREIVICTTGIINGDRMMKAAMEKQ</sequence>
<feature type="compositionally biased region" description="Low complexity" evidence="2">
    <location>
        <begin position="313"/>
        <end position="332"/>
    </location>
</feature>
<dbReference type="EMBL" id="LN890972">
    <property type="protein sequence ID" value="CUS13541.1"/>
    <property type="molecule type" value="Genomic_DNA"/>
</dbReference>
<dbReference type="Gene3D" id="1.25.40.850">
    <property type="match status" value="1"/>
</dbReference>
<dbReference type="Gene3D" id="3.40.50.1910">
    <property type="match status" value="1"/>
</dbReference>
<evidence type="ECO:0000256" key="1">
    <source>
        <dbReference type="ARBA" id="ARBA00009884"/>
    </source>
</evidence>
<dbReference type="Gene3D" id="3.90.830.10">
    <property type="entry name" value="Syntaxin Binding Protein 1, Chain A, domain 2"/>
    <property type="match status" value="1"/>
</dbReference>
<dbReference type="InterPro" id="IPR036045">
    <property type="entry name" value="Sec1-like_sf"/>
</dbReference>
<keyword evidence="4" id="KW-1185">Reference proteome</keyword>
<organism evidence="3 4">
    <name type="scientific">Tuber aestivum</name>
    <name type="common">summer truffle</name>
    <dbReference type="NCBI Taxonomy" id="59557"/>
    <lineage>
        <taxon>Eukaryota</taxon>
        <taxon>Fungi</taxon>
        <taxon>Dikarya</taxon>
        <taxon>Ascomycota</taxon>
        <taxon>Pezizomycotina</taxon>
        <taxon>Pezizomycetes</taxon>
        <taxon>Pezizales</taxon>
        <taxon>Tuberaceae</taxon>
        <taxon>Tuber</taxon>
    </lineage>
</organism>
<dbReference type="PANTHER" id="PTHR11679">
    <property type="entry name" value="VESICLE PROTEIN SORTING-ASSOCIATED"/>
    <property type="match status" value="1"/>
</dbReference>
<evidence type="ECO:0000313" key="3">
    <source>
        <dbReference type="EMBL" id="CUS13541.1"/>
    </source>
</evidence>
<protein>
    <recommendedName>
        <fullName evidence="5">Sec1-like protein</fullName>
    </recommendedName>
</protein>
<comment type="similarity">
    <text evidence="1">Belongs to the STXBP/unc-18/SEC1 family.</text>
</comment>
<evidence type="ECO:0000313" key="4">
    <source>
        <dbReference type="Proteomes" id="UP001412239"/>
    </source>
</evidence>
<feature type="region of interest" description="Disordered" evidence="2">
    <location>
        <begin position="312"/>
        <end position="339"/>
    </location>
</feature>
<dbReference type="InterPro" id="IPR001619">
    <property type="entry name" value="Sec1-like"/>
</dbReference>
<dbReference type="InterPro" id="IPR043155">
    <property type="entry name" value="VPS33_dom3b"/>
</dbReference>